<reference evidence="2" key="1">
    <citation type="journal article" date="2019" name="Int. J. Syst. Evol. Microbiol.">
        <title>The Global Catalogue of Microorganisms (GCM) 10K type strain sequencing project: providing services to taxonomists for standard genome sequencing and annotation.</title>
        <authorList>
            <consortium name="The Broad Institute Genomics Platform"/>
            <consortium name="The Broad Institute Genome Sequencing Center for Infectious Disease"/>
            <person name="Wu L."/>
            <person name="Ma J."/>
        </authorList>
    </citation>
    <scope>NUCLEOTIDE SEQUENCE [LARGE SCALE GENOMIC DNA]</scope>
    <source>
        <strain evidence="2">CCUG 54329</strain>
    </source>
</reference>
<evidence type="ECO:0000313" key="2">
    <source>
        <dbReference type="Proteomes" id="UP001597203"/>
    </source>
</evidence>
<dbReference type="EMBL" id="JBHTLS010000079">
    <property type="protein sequence ID" value="MFD1104189.1"/>
    <property type="molecule type" value="Genomic_DNA"/>
</dbReference>
<dbReference type="RefSeq" id="WP_380909352.1">
    <property type="nucleotide sequence ID" value="NZ_JBHTLS010000079.1"/>
</dbReference>
<gene>
    <name evidence="1" type="ORF">ACFQ24_04710</name>
</gene>
<accession>A0ABW3NWS0</accession>
<organism evidence="1 2">
    <name type="scientific">Sphingobium olei</name>
    <dbReference type="NCBI Taxonomy" id="420955"/>
    <lineage>
        <taxon>Bacteria</taxon>
        <taxon>Pseudomonadati</taxon>
        <taxon>Pseudomonadota</taxon>
        <taxon>Alphaproteobacteria</taxon>
        <taxon>Sphingomonadales</taxon>
        <taxon>Sphingomonadaceae</taxon>
        <taxon>Sphingobium</taxon>
    </lineage>
</organism>
<keyword evidence="2" id="KW-1185">Reference proteome</keyword>
<comment type="caution">
    <text evidence="1">The sequence shown here is derived from an EMBL/GenBank/DDBJ whole genome shotgun (WGS) entry which is preliminary data.</text>
</comment>
<proteinExistence type="predicted"/>
<protein>
    <submittedName>
        <fullName evidence="1">Uncharacterized protein</fullName>
    </submittedName>
</protein>
<dbReference type="Proteomes" id="UP001597203">
    <property type="component" value="Unassembled WGS sequence"/>
</dbReference>
<name>A0ABW3NWS0_9SPHN</name>
<evidence type="ECO:0000313" key="1">
    <source>
        <dbReference type="EMBL" id="MFD1104189.1"/>
    </source>
</evidence>
<sequence length="106" mass="11957">MSEELPLAVAIVLERSVITFGGVEQTKLPEQSANMIRALSAEVEALRAFYQAVHDMTCVWADTDRPSSICPHRRDEAEDDDEEDLWDNFVATRARVKALLNKEPAR</sequence>